<gene>
    <name evidence="2" type="ORF">SDC9_47731</name>
</gene>
<sequence length="242" mass="26874">MKTEKINSTITLNQKDAKRTGFFYLAFVITCIFAGVVRSNLIVYGDAVKTAELLSSSASLFRISSVVDLVSAVLFLMAAWSLYILLKPVQKNIALLFLLLNAAGVAVQCLSLLFLFAPAIIDSSADFQRAFLPDQLNTLKLLFLNLHKSGFTIAQIFFGTWLFPLGYLTYRSGFMPKWLGILLMADCVGCLIWFFQFFLLPGLEIITYPGLAIGFIAEFSLSLWLIWAGLNKQKQPAANTQA</sequence>
<proteinExistence type="predicted"/>
<organism evidence="2">
    <name type="scientific">bioreactor metagenome</name>
    <dbReference type="NCBI Taxonomy" id="1076179"/>
    <lineage>
        <taxon>unclassified sequences</taxon>
        <taxon>metagenomes</taxon>
        <taxon>ecological metagenomes</taxon>
    </lineage>
</organism>
<feature type="transmembrane region" description="Helical" evidence="1">
    <location>
        <begin position="178"/>
        <end position="199"/>
    </location>
</feature>
<reference evidence="2" key="1">
    <citation type="submission" date="2019-08" db="EMBL/GenBank/DDBJ databases">
        <authorList>
            <person name="Kucharzyk K."/>
            <person name="Murdoch R.W."/>
            <person name="Higgins S."/>
            <person name="Loffler F."/>
        </authorList>
    </citation>
    <scope>NUCLEOTIDE SEQUENCE</scope>
</reference>
<evidence type="ECO:0008006" key="3">
    <source>
        <dbReference type="Google" id="ProtNLM"/>
    </source>
</evidence>
<feature type="transmembrane region" description="Helical" evidence="1">
    <location>
        <begin position="21"/>
        <end position="43"/>
    </location>
</feature>
<dbReference type="InterPro" id="IPR025495">
    <property type="entry name" value="DUF4386"/>
</dbReference>
<evidence type="ECO:0000313" key="2">
    <source>
        <dbReference type="EMBL" id="MPM01491.1"/>
    </source>
</evidence>
<evidence type="ECO:0000256" key="1">
    <source>
        <dbReference type="SAM" id="Phobius"/>
    </source>
</evidence>
<dbReference type="AlphaFoldDB" id="A0A644WDD6"/>
<feature type="transmembrane region" description="Helical" evidence="1">
    <location>
        <begin position="141"/>
        <end position="166"/>
    </location>
</feature>
<dbReference type="Pfam" id="PF14329">
    <property type="entry name" value="DUF4386"/>
    <property type="match status" value="1"/>
</dbReference>
<feature type="transmembrane region" description="Helical" evidence="1">
    <location>
        <begin position="63"/>
        <end position="86"/>
    </location>
</feature>
<keyword evidence="1" id="KW-0812">Transmembrane</keyword>
<accession>A0A644WDD6</accession>
<keyword evidence="1" id="KW-0472">Membrane</keyword>
<keyword evidence="1" id="KW-1133">Transmembrane helix</keyword>
<feature type="transmembrane region" description="Helical" evidence="1">
    <location>
        <begin position="205"/>
        <end position="227"/>
    </location>
</feature>
<feature type="transmembrane region" description="Helical" evidence="1">
    <location>
        <begin position="93"/>
        <end position="121"/>
    </location>
</feature>
<comment type="caution">
    <text evidence="2">The sequence shown here is derived from an EMBL/GenBank/DDBJ whole genome shotgun (WGS) entry which is preliminary data.</text>
</comment>
<dbReference type="EMBL" id="VSSQ01000799">
    <property type="protein sequence ID" value="MPM01491.1"/>
    <property type="molecule type" value="Genomic_DNA"/>
</dbReference>
<name>A0A644WDD6_9ZZZZ</name>
<protein>
    <recommendedName>
        <fullName evidence="3">DUF4386 domain-containing protein</fullName>
    </recommendedName>
</protein>